<dbReference type="EMBL" id="QUSZ01003611">
    <property type="protein sequence ID" value="RHY17790.1"/>
    <property type="molecule type" value="Genomic_DNA"/>
</dbReference>
<feature type="transmembrane region" description="Helical" evidence="2">
    <location>
        <begin position="569"/>
        <end position="593"/>
    </location>
</feature>
<dbReference type="AlphaFoldDB" id="A0A397BGP3"/>
<feature type="chain" id="PRO_5017394980" description="Peptidase" evidence="3">
    <location>
        <begin position="17"/>
        <end position="609"/>
    </location>
</feature>
<gene>
    <name evidence="4" type="ORF">DYB36_009970</name>
</gene>
<evidence type="ECO:0000313" key="4">
    <source>
        <dbReference type="EMBL" id="RHY17790.1"/>
    </source>
</evidence>
<accession>A0A397BGP3</accession>
<keyword evidence="3" id="KW-0732">Signal</keyword>
<evidence type="ECO:0000313" key="5">
    <source>
        <dbReference type="Proteomes" id="UP000265427"/>
    </source>
</evidence>
<dbReference type="VEuPathDB" id="FungiDB:H257_12193"/>
<evidence type="ECO:0000256" key="2">
    <source>
        <dbReference type="SAM" id="Phobius"/>
    </source>
</evidence>
<organism evidence="4 5">
    <name type="scientific">Aphanomyces astaci</name>
    <name type="common">Crayfish plague agent</name>
    <dbReference type="NCBI Taxonomy" id="112090"/>
    <lineage>
        <taxon>Eukaryota</taxon>
        <taxon>Sar</taxon>
        <taxon>Stramenopiles</taxon>
        <taxon>Oomycota</taxon>
        <taxon>Saprolegniomycetes</taxon>
        <taxon>Saprolegniales</taxon>
        <taxon>Verrucalvaceae</taxon>
        <taxon>Aphanomyces</taxon>
    </lineage>
</organism>
<name>A0A397BGP3_APHAT</name>
<sequence>MQLLLASIGLFAVASAARLVETDKCTAILVGAKASKSGSPMTTQTNDCSSCDFRIAKVPQKTHAAGSQRDVVLVSQVYPRYGNLLNIQRFTILTISALVGTGRGAPEYFKENQQNNFFNWTETKGIGQIPQVATTYGYIEGVYPLINEHQLAIGESTCGANLWAKPATQGGKALFDITELARVAFERTKTAREAVQLMGDLAVQYGYYGAEWEGDAVYSEAGETLTVTDTKEGWVFHILPDDSGASAVWVAQRVPDTHIVAIGNQFIIHHVNLTDSDNFLGSSNLYDVAKRNNFWDGQSDFDFTVAYAEPFDADTSKITGRVLTVHDIMRIQRDHYENTPFDLTQGPASGPYGNPARYGTGPNVTAPAWSNGQRTIFERPISYHTTAYSYVTSLHPTNDNLSLLWFGANVPHSTAYVPIYTKVSSVPALTSHGSLRRFDLNVSFWLNALIGNYAGHFYKHAMPAVVAVQLALEKSAADAQQEVQATAVSILAREGEAALVAHLTAASDKFATSAHEAFYALFLDVVTRFHDGSIFSDFASESMTVSAMGYPSWWLEEVGYFGPKAADGVAVTGALVLGVVTVAALAVGLGFWLGRRTSTVKSKGYAFIK</sequence>
<dbReference type="Proteomes" id="UP000265427">
    <property type="component" value="Unassembled WGS sequence"/>
</dbReference>
<dbReference type="GO" id="GO:0016805">
    <property type="term" value="F:dipeptidase activity"/>
    <property type="evidence" value="ECO:0007669"/>
    <property type="project" value="InterPro"/>
</dbReference>
<feature type="signal peptide" evidence="3">
    <location>
        <begin position="1"/>
        <end position="16"/>
    </location>
</feature>
<comment type="caution">
    <text evidence="4">The sequence shown here is derived from an EMBL/GenBank/DDBJ whole genome shotgun (WGS) entry which is preliminary data.</text>
</comment>
<proteinExistence type="inferred from homology"/>
<protein>
    <recommendedName>
        <fullName evidence="6">Peptidase</fullName>
    </recommendedName>
</protein>
<keyword evidence="2" id="KW-1133">Transmembrane helix</keyword>
<dbReference type="InterPro" id="IPR005322">
    <property type="entry name" value="Peptidase_C69"/>
</dbReference>
<keyword evidence="2" id="KW-0812">Transmembrane</keyword>
<keyword evidence="2" id="KW-0472">Membrane</keyword>
<dbReference type="GO" id="GO:0006508">
    <property type="term" value="P:proteolysis"/>
    <property type="evidence" value="ECO:0007669"/>
    <property type="project" value="InterPro"/>
</dbReference>
<reference evidence="4 5" key="1">
    <citation type="submission" date="2018-08" db="EMBL/GenBank/DDBJ databases">
        <title>Aphanomyces genome sequencing and annotation.</title>
        <authorList>
            <person name="Minardi D."/>
            <person name="Oidtmann B."/>
            <person name="Van Der Giezen M."/>
            <person name="Studholme D.J."/>
        </authorList>
    </citation>
    <scope>NUCLEOTIDE SEQUENCE [LARGE SCALE GENOMIC DNA]</scope>
    <source>
        <strain evidence="4 5">Kv</strain>
    </source>
</reference>
<evidence type="ECO:0000256" key="1">
    <source>
        <dbReference type="ARBA" id="ARBA00005705"/>
    </source>
</evidence>
<dbReference type="Pfam" id="PF03577">
    <property type="entry name" value="Peptidase_C69"/>
    <property type="match status" value="1"/>
</dbReference>
<dbReference type="PANTHER" id="PTHR12994:SF17">
    <property type="entry name" value="LD30995P"/>
    <property type="match status" value="1"/>
</dbReference>
<comment type="similarity">
    <text evidence="1">Belongs to the peptidase C69 family. Secernin subfamily.</text>
</comment>
<dbReference type="PANTHER" id="PTHR12994">
    <property type="entry name" value="SECERNIN"/>
    <property type="match status" value="1"/>
</dbReference>
<dbReference type="GO" id="GO:0070004">
    <property type="term" value="F:cysteine-type exopeptidase activity"/>
    <property type="evidence" value="ECO:0007669"/>
    <property type="project" value="InterPro"/>
</dbReference>
<evidence type="ECO:0008006" key="6">
    <source>
        <dbReference type="Google" id="ProtNLM"/>
    </source>
</evidence>
<evidence type="ECO:0000256" key="3">
    <source>
        <dbReference type="SAM" id="SignalP"/>
    </source>
</evidence>